<comment type="caution">
    <text evidence="3">The sequence shown here is derived from an EMBL/GenBank/DDBJ whole genome shotgun (WGS) entry which is preliminary data.</text>
</comment>
<proteinExistence type="predicted"/>
<feature type="domain" description="DUF1541" evidence="1">
    <location>
        <begin position="91"/>
        <end position="142"/>
    </location>
</feature>
<evidence type="ECO:0000313" key="4">
    <source>
        <dbReference type="Proteomes" id="UP000886597"/>
    </source>
</evidence>
<evidence type="ECO:0000259" key="1">
    <source>
        <dbReference type="Pfam" id="PF07563"/>
    </source>
</evidence>
<dbReference type="AlphaFoldDB" id="A0AAN4RLE9"/>
<reference evidence="3" key="1">
    <citation type="submission" date="2019-08" db="EMBL/GenBank/DDBJ databases">
        <authorList>
            <person name="Ishikawa M."/>
            <person name="Suzuki T."/>
            <person name="Matsutani M."/>
        </authorList>
    </citation>
    <scope>NUCLEOTIDE SEQUENCE</scope>
    <source>
        <strain evidence="3">7C1</strain>
        <strain evidence="2">8C4</strain>
    </source>
</reference>
<dbReference type="InterPro" id="IPR011438">
    <property type="entry name" value="DUF1541"/>
</dbReference>
<sequence length="150" mass="17114">MNHMDHMHHDESSHLPPGIKVATNVKYPVGARIELLTDHMSDMYHAKAIVDGVYDTTVYSVTYNDTNTNEQITDHKWVVDGEVKYEGSVEVGEQVTILAKHMPGMQGATGTIERMTTEPVYMIDYYSSDQDRWIKNHQWVVESEIKSGEE</sequence>
<dbReference type="RefSeq" id="WP_202583532.1">
    <property type="nucleotide sequence ID" value="NZ_BKBO01000005.1"/>
</dbReference>
<evidence type="ECO:0000313" key="3">
    <source>
        <dbReference type="EMBL" id="GEQ53598.1"/>
    </source>
</evidence>
<organism evidence="3 4">
    <name type="scientific">Tetragenococcus koreensis</name>
    <dbReference type="NCBI Taxonomy" id="290335"/>
    <lineage>
        <taxon>Bacteria</taxon>
        <taxon>Bacillati</taxon>
        <taxon>Bacillota</taxon>
        <taxon>Bacilli</taxon>
        <taxon>Lactobacillales</taxon>
        <taxon>Enterococcaceae</taxon>
        <taxon>Tetragenococcus</taxon>
    </lineage>
</organism>
<dbReference type="EMBL" id="BKBO01000005">
    <property type="protein sequence ID" value="GEQ48590.1"/>
    <property type="molecule type" value="Genomic_DNA"/>
</dbReference>
<dbReference type="Gene3D" id="2.30.30.1210">
    <property type="entry name" value="Domain of unknown function DUF1541"/>
    <property type="match status" value="1"/>
</dbReference>
<accession>A0AAN4RLE9</accession>
<dbReference type="EMBL" id="BKBQ01000005">
    <property type="protein sequence ID" value="GEQ53598.1"/>
    <property type="molecule type" value="Genomic_DNA"/>
</dbReference>
<reference evidence="3" key="2">
    <citation type="journal article" date="2020" name="Int. Dairy J.">
        <title>Lactic acid bacterial diversity in Brie cheese focusing on salt concentration and pH of isolation medium and characterisation of halophilic and alkaliphilic lactic acid bacterial isolates.</title>
        <authorList>
            <person name="Unno R."/>
            <person name="Matsutani M."/>
            <person name="Suzuki T."/>
            <person name="Kodama K."/>
            <person name="Matsushita H."/>
            <person name="Yamasato K."/>
            <person name="Koizumi Y."/>
            <person name="Ishikawa M."/>
        </authorList>
    </citation>
    <scope>NUCLEOTIDE SEQUENCE</scope>
    <source>
        <strain evidence="3">7C1</strain>
        <strain evidence="2">8C4</strain>
    </source>
</reference>
<feature type="domain" description="DUF1541" evidence="1">
    <location>
        <begin position="29"/>
        <end position="79"/>
    </location>
</feature>
<dbReference type="Pfam" id="PF07563">
    <property type="entry name" value="DUF1541"/>
    <property type="match status" value="2"/>
</dbReference>
<dbReference type="Proteomes" id="UP000886597">
    <property type="component" value="Unassembled WGS sequence"/>
</dbReference>
<protein>
    <recommendedName>
        <fullName evidence="1">DUF1541 domain-containing protein</fullName>
    </recommendedName>
</protein>
<name>A0AAN4RLE9_9ENTE</name>
<keyword evidence="5" id="KW-1185">Reference proteome</keyword>
<dbReference type="Proteomes" id="UP000886607">
    <property type="component" value="Unassembled WGS sequence"/>
</dbReference>
<evidence type="ECO:0000313" key="5">
    <source>
        <dbReference type="Proteomes" id="UP000886607"/>
    </source>
</evidence>
<gene>
    <name evidence="2" type="ORF">TK11N_04420</name>
    <name evidence="3" type="ORF">TK2N_04420</name>
</gene>
<evidence type="ECO:0000313" key="2">
    <source>
        <dbReference type="EMBL" id="GEQ48590.1"/>
    </source>
</evidence>